<name>A0ABW2Y8S9_9BIFI</name>
<evidence type="ECO:0000256" key="10">
    <source>
        <dbReference type="RuleBase" id="RU367050"/>
    </source>
</evidence>
<evidence type="ECO:0000259" key="11">
    <source>
        <dbReference type="PROSITE" id="PS50928"/>
    </source>
</evidence>
<gene>
    <name evidence="12" type="ORF">ACFQY8_05640</name>
</gene>
<organism evidence="12 13">
    <name type="scientific">Alloscardovia venturai</name>
    <dbReference type="NCBI Taxonomy" id="1769421"/>
    <lineage>
        <taxon>Bacteria</taxon>
        <taxon>Bacillati</taxon>
        <taxon>Actinomycetota</taxon>
        <taxon>Actinomycetes</taxon>
        <taxon>Bifidobacteriales</taxon>
        <taxon>Bifidobacteriaceae</taxon>
        <taxon>Alloscardovia</taxon>
    </lineage>
</organism>
<protein>
    <recommendedName>
        <fullName evidence="10">Maltose/maltodextrin transport system permease protein</fullName>
    </recommendedName>
</protein>
<reference evidence="13" key="1">
    <citation type="journal article" date="2019" name="Int. J. Syst. Evol. Microbiol.">
        <title>The Global Catalogue of Microorganisms (GCM) 10K type strain sequencing project: providing services to taxonomists for standard genome sequencing and annotation.</title>
        <authorList>
            <consortium name="The Broad Institute Genomics Platform"/>
            <consortium name="The Broad Institute Genome Sequencing Center for Infectious Disease"/>
            <person name="Wu L."/>
            <person name="Ma J."/>
        </authorList>
    </citation>
    <scope>NUCLEOTIDE SEQUENCE [LARGE SCALE GENOMIC DNA]</scope>
    <source>
        <strain evidence="13">CCM 8604</strain>
    </source>
</reference>
<feature type="transmembrane region" description="Helical" evidence="9">
    <location>
        <begin position="88"/>
        <end position="110"/>
    </location>
</feature>
<dbReference type="Gene3D" id="1.10.3720.10">
    <property type="entry name" value="MetI-like"/>
    <property type="match status" value="1"/>
</dbReference>
<feature type="domain" description="ABC transmembrane type-1" evidence="11">
    <location>
        <begin position="210"/>
        <end position="430"/>
    </location>
</feature>
<dbReference type="CDD" id="cd06261">
    <property type="entry name" value="TM_PBP2"/>
    <property type="match status" value="1"/>
</dbReference>
<comment type="caution">
    <text evidence="12">The sequence shown here is derived from an EMBL/GenBank/DDBJ whole genome shotgun (WGS) entry which is preliminary data.</text>
</comment>
<dbReference type="Pfam" id="PF00528">
    <property type="entry name" value="BPD_transp_1"/>
    <property type="match status" value="1"/>
</dbReference>
<proteinExistence type="inferred from homology"/>
<dbReference type="PANTHER" id="PTHR47314">
    <property type="entry name" value="MALTOSE/MALTODEXTRIN TRANSPORT SYSTEM PERMEASE PROTEIN MALF"/>
    <property type="match status" value="1"/>
</dbReference>
<accession>A0ABW2Y8S9</accession>
<dbReference type="InterPro" id="IPR035906">
    <property type="entry name" value="MetI-like_sf"/>
</dbReference>
<feature type="transmembrane region" description="Helical" evidence="9">
    <location>
        <begin position="296"/>
        <end position="315"/>
    </location>
</feature>
<feature type="transmembrane region" description="Helical" evidence="9">
    <location>
        <begin position="38"/>
        <end position="59"/>
    </location>
</feature>
<evidence type="ECO:0000256" key="2">
    <source>
        <dbReference type="ARBA" id="ARBA00009047"/>
    </source>
</evidence>
<evidence type="ECO:0000256" key="6">
    <source>
        <dbReference type="ARBA" id="ARBA00022692"/>
    </source>
</evidence>
<dbReference type="PANTHER" id="PTHR47314:SF1">
    <property type="entry name" value="MALTOSE_MALTODEXTRIN TRANSPORT SYSTEM PERMEASE PROTEIN MALF"/>
    <property type="match status" value="1"/>
</dbReference>
<evidence type="ECO:0000256" key="9">
    <source>
        <dbReference type="RuleBase" id="RU363032"/>
    </source>
</evidence>
<feature type="transmembrane region" description="Helical" evidence="9">
    <location>
        <begin position="209"/>
        <end position="233"/>
    </location>
</feature>
<evidence type="ECO:0000313" key="13">
    <source>
        <dbReference type="Proteomes" id="UP001597036"/>
    </source>
</evidence>
<feature type="transmembrane region" description="Helical" evidence="9">
    <location>
        <begin position="15"/>
        <end position="31"/>
    </location>
</feature>
<dbReference type="Proteomes" id="UP001597036">
    <property type="component" value="Unassembled WGS sequence"/>
</dbReference>
<sequence>METTKNIDFWTKSDVFTRLSFIIFGLGNFVRKQFVKGLLFLASEVAILVYFFGTGWQYFTKLNTLGTVKQGKVKVDGFWVYTAGDNSVLILLYGVMSIFVIVLFVLLAYLSAKSSFRAQTEVAAGEKPNTIIQDWREIFDQRAHIGLMFLPVLGIVVFTILPLIFMISMAFTSYDRNHVVLFDWVGLKNFGALFSSTGSDVTASMFVSVLIWTLVWAFFATFLNFFLGMFMAMIINRKTTKFKGFWRACFSMSIAVPQFVSLLVMHSMLRTDGAINRLLMNWHWISGPLPFLTDTMWARVTVIIINLWVGIPYTIMQITGILQNVPAELYEAAEIDGANWWQRYINVTIPYIFFVMTPYLITTFTANVNNFNVIYLLSGGDPTPVGASAGKTDLLITWLYKLTVDKSNYNLGAVIGIMTFIVLAVVSLITYRNSGSYKNEERFR</sequence>
<evidence type="ECO:0000256" key="4">
    <source>
        <dbReference type="ARBA" id="ARBA00022475"/>
    </source>
</evidence>
<comment type="function">
    <text evidence="10">Part of the ABC transporter complex MalEFGK involved in maltose/maltodextrin import. Probably responsible for the translocation of the substrate across the membrane.</text>
</comment>
<keyword evidence="5 10" id="KW-0762">Sugar transport</keyword>
<evidence type="ECO:0000256" key="7">
    <source>
        <dbReference type="ARBA" id="ARBA00022989"/>
    </source>
</evidence>
<keyword evidence="6 9" id="KW-0812">Transmembrane</keyword>
<dbReference type="SUPFAM" id="SSF161098">
    <property type="entry name" value="MetI-like"/>
    <property type="match status" value="1"/>
</dbReference>
<keyword evidence="13" id="KW-1185">Reference proteome</keyword>
<dbReference type="RefSeq" id="WP_377938916.1">
    <property type="nucleotide sequence ID" value="NZ_JBHTHQ010000021.1"/>
</dbReference>
<feature type="transmembrane region" description="Helical" evidence="9">
    <location>
        <begin position="245"/>
        <end position="269"/>
    </location>
</feature>
<dbReference type="PROSITE" id="PS50928">
    <property type="entry name" value="ABC_TM1"/>
    <property type="match status" value="1"/>
</dbReference>
<comment type="subcellular location">
    <subcellularLocation>
        <location evidence="1 9">Cell membrane</location>
        <topology evidence="1 9">Multi-pass membrane protein</topology>
    </subcellularLocation>
</comment>
<dbReference type="InterPro" id="IPR000515">
    <property type="entry name" value="MetI-like"/>
</dbReference>
<feature type="transmembrane region" description="Helical" evidence="9">
    <location>
        <begin position="409"/>
        <end position="431"/>
    </location>
</feature>
<keyword evidence="7 9" id="KW-1133">Transmembrane helix</keyword>
<evidence type="ECO:0000256" key="1">
    <source>
        <dbReference type="ARBA" id="ARBA00004651"/>
    </source>
</evidence>
<keyword evidence="4 10" id="KW-1003">Cell membrane</keyword>
<keyword evidence="3 9" id="KW-0813">Transport</keyword>
<feature type="transmembrane region" description="Helical" evidence="9">
    <location>
        <begin position="344"/>
        <end position="361"/>
    </location>
</feature>
<evidence type="ECO:0000256" key="5">
    <source>
        <dbReference type="ARBA" id="ARBA00022597"/>
    </source>
</evidence>
<keyword evidence="8 9" id="KW-0472">Membrane</keyword>
<evidence type="ECO:0000256" key="8">
    <source>
        <dbReference type="ARBA" id="ARBA00023136"/>
    </source>
</evidence>
<comment type="similarity">
    <text evidence="2 10">Belongs to the binding-protein-dependent transport system permease family. MalFG subfamily.</text>
</comment>
<dbReference type="EMBL" id="JBHTHQ010000021">
    <property type="protein sequence ID" value="MFD0705223.1"/>
    <property type="molecule type" value="Genomic_DNA"/>
</dbReference>
<feature type="transmembrane region" description="Helical" evidence="9">
    <location>
        <begin position="145"/>
        <end position="171"/>
    </location>
</feature>
<evidence type="ECO:0000313" key="12">
    <source>
        <dbReference type="EMBL" id="MFD0705223.1"/>
    </source>
</evidence>
<evidence type="ECO:0000256" key="3">
    <source>
        <dbReference type="ARBA" id="ARBA00022448"/>
    </source>
</evidence>